<dbReference type="InterPro" id="IPR050490">
    <property type="entry name" value="Bact_solute-bd_prot1"/>
</dbReference>
<comment type="subcellular location">
    <subcellularLocation>
        <location evidence="1">Cell envelope</location>
    </subcellularLocation>
</comment>
<evidence type="ECO:0000256" key="3">
    <source>
        <dbReference type="ARBA" id="ARBA00022448"/>
    </source>
</evidence>
<dbReference type="SUPFAM" id="SSF53850">
    <property type="entry name" value="Periplasmic binding protein-like II"/>
    <property type="match status" value="1"/>
</dbReference>
<dbReference type="PANTHER" id="PTHR43649">
    <property type="entry name" value="ARABINOSE-BINDING PROTEIN-RELATED"/>
    <property type="match status" value="1"/>
</dbReference>
<name>A0A6N9QY58_9MICC</name>
<protein>
    <submittedName>
        <fullName evidence="5">Extracellular solute-binding protein</fullName>
    </submittedName>
</protein>
<evidence type="ECO:0000256" key="1">
    <source>
        <dbReference type="ARBA" id="ARBA00004196"/>
    </source>
</evidence>
<dbReference type="GO" id="GO:0030313">
    <property type="term" value="C:cell envelope"/>
    <property type="evidence" value="ECO:0007669"/>
    <property type="project" value="UniProtKB-SubCell"/>
</dbReference>
<sequence>MSSYCLQMGRRAEQRRSLARIGAISMDISRRSLIRGTVGLSGAAMLTSCAGFTGGGENSDSGSGDTLSMVAWGQDAEQSAFKKLVQKFKERSGITVDLRFVPYAEMFKTIDAQLQDGSAPDIFRVDYTSLASYSSADQLLGLGDQLDDDLTNDVIPAFMEAVSLDGTPYGVPHQTDTTATVYRPDLLERAGITSVPTKLEDAWTWEEFQSVLEKFKGSLSGDVAPYSYPWQKAGAYRWLNWLFQADGRLLDQDLKKAAIDSDAGHRALEATKKLFTDGLVPSNTSPKSGVYSSDAFIGGKTAMAALGNFVIPEINTAIGSRFTWKATYHPQDVRAASDLGGNALVINKATDKADKAGEFLRFMMEAENQKAFCEETIELPTRRSLAEGKLELSVRPDLAPVFTEQATTLKPEDVAQVTVPGFSRINTELQEQLEQCFVGGRSVDDTLKGITDRVNQIVSA</sequence>
<dbReference type="Proteomes" id="UP000471026">
    <property type="component" value="Unassembled WGS sequence"/>
</dbReference>
<gene>
    <name evidence="5" type="ORF">GKZ75_07570</name>
</gene>
<evidence type="ECO:0000256" key="4">
    <source>
        <dbReference type="ARBA" id="ARBA00022729"/>
    </source>
</evidence>
<dbReference type="Pfam" id="PF13416">
    <property type="entry name" value="SBP_bac_8"/>
    <property type="match status" value="1"/>
</dbReference>
<dbReference type="EMBL" id="WMHZ01000009">
    <property type="protein sequence ID" value="NDO78089.1"/>
    <property type="molecule type" value="Genomic_DNA"/>
</dbReference>
<evidence type="ECO:0000313" key="5">
    <source>
        <dbReference type="EMBL" id="NDO78089.1"/>
    </source>
</evidence>
<evidence type="ECO:0000313" key="6">
    <source>
        <dbReference type="Proteomes" id="UP000471026"/>
    </source>
</evidence>
<accession>A0A6N9QY58</accession>
<dbReference type="Gene3D" id="3.40.190.10">
    <property type="entry name" value="Periplasmic binding protein-like II"/>
    <property type="match status" value="1"/>
</dbReference>
<dbReference type="AlphaFoldDB" id="A0A6N9QY58"/>
<comment type="caution">
    <text evidence="5">The sequence shown here is derived from an EMBL/GenBank/DDBJ whole genome shotgun (WGS) entry which is preliminary data.</text>
</comment>
<dbReference type="CDD" id="cd13585">
    <property type="entry name" value="PBP2_TMBP_like"/>
    <property type="match status" value="1"/>
</dbReference>
<keyword evidence="4" id="KW-0732">Signal</keyword>
<comment type="similarity">
    <text evidence="2">Belongs to the bacterial solute-binding protein 1 family.</text>
</comment>
<proteinExistence type="inferred from homology"/>
<dbReference type="PANTHER" id="PTHR43649:SF31">
    <property type="entry name" value="SN-GLYCEROL-3-PHOSPHATE-BINDING PERIPLASMIC PROTEIN UGPB"/>
    <property type="match status" value="1"/>
</dbReference>
<dbReference type="InterPro" id="IPR006059">
    <property type="entry name" value="SBP"/>
</dbReference>
<reference evidence="5 6" key="1">
    <citation type="submission" date="2019-11" db="EMBL/GenBank/DDBJ databases">
        <title>Draft genome sequence of Kocuria indica DP-K7, a methyl red degrading Actinobacterium.</title>
        <authorList>
            <person name="Kumaran S."/>
            <person name="Tischler D."/>
            <person name="Ngo A.C.R."/>
            <person name="Schultes F."/>
        </authorList>
    </citation>
    <scope>NUCLEOTIDE SEQUENCE [LARGE SCALE GENOMIC DNA]</scope>
    <source>
        <strain evidence="5 6">DP-K7</strain>
    </source>
</reference>
<evidence type="ECO:0000256" key="2">
    <source>
        <dbReference type="ARBA" id="ARBA00008520"/>
    </source>
</evidence>
<keyword evidence="3" id="KW-0813">Transport</keyword>
<organism evidence="5 6">
    <name type="scientific">Kocuria marina subsp. indica</name>
    <dbReference type="NCBI Taxonomy" id="1049583"/>
    <lineage>
        <taxon>Bacteria</taxon>
        <taxon>Bacillati</taxon>
        <taxon>Actinomycetota</taxon>
        <taxon>Actinomycetes</taxon>
        <taxon>Micrococcales</taxon>
        <taxon>Micrococcaceae</taxon>
        <taxon>Kocuria</taxon>
    </lineage>
</organism>